<dbReference type="GO" id="GO:0043190">
    <property type="term" value="C:ATP-binding cassette (ABC) transporter complex"/>
    <property type="evidence" value="ECO:0007669"/>
    <property type="project" value="TreeGrafter"/>
</dbReference>
<dbReference type="Pfam" id="PF03739">
    <property type="entry name" value="LptF_LptG"/>
    <property type="match status" value="1"/>
</dbReference>
<evidence type="ECO:0000256" key="1">
    <source>
        <dbReference type="ARBA" id="ARBA00004651"/>
    </source>
</evidence>
<dbReference type="RefSeq" id="WP_011055867.1">
    <property type="nucleotide sequence ID" value="NC_004113.1"/>
</dbReference>
<evidence type="ECO:0000256" key="5">
    <source>
        <dbReference type="ARBA" id="ARBA00023136"/>
    </source>
</evidence>
<feature type="transmembrane region" description="Helical" evidence="6">
    <location>
        <begin position="74"/>
        <end position="95"/>
    </location>
</feature>
<gene>
    <name evidence="7" type="ordered locus">tlr0012</name>
</gene>
<dbReference type="STRING" id="197221.gene:10746590"/>
<evidence type="ECO:0000256" key="2">
    <source>
        <dbReference type="ARBA" id="ARBA00022475"/>
    </source>
</evidence>
<evidence type="ECO:0000256" key="3">
    <source>
        <dbReference type="ARBA" id="ARBA00022692"/>
    </source>
</evidence>
<feature type="transmembrane region" description="Helical" evidence="6">
    <location>
        <begin position="32"/>
        <end position="54"/>
    </location>
</feature>
<evidence type="ECO:0000256" key="6">
    <source>
        <dbReference type="SAM" id="Phobius"/>
    </source>
</evidence>
<keyword evidence="5 6" id="KW-0472">Membrane</keyword>
<dbReference type="PANTHER" id="PTHR33529:SF6">
    <property type="entry name" value="YJGP_YJGQ FAMILY PERMEASE"/>
    <property type="match status" value="1"/>
</dbReference>
<evidence type="ECO:0000256" key="4">
    <source>
        <dbReference type="ARBA" id="ARBA00022989"/>
    </source>
</evidence>
<reference evidence="7 8" key="1">
    <citation type="journal article" date="2002" name="DNA Res.">
        <title>Complete genome structure of the thermophilic cyanobacterium Thermosynechococcus elongatus BP-1.</title>
        <authorList>
            <person name="Nakamura Y."/>
            <person name="Kaneko T."/>
            <person name="Sato S."/>
            <person name="Ikeuchi M."/>
            <person name="Katoh H."/>
            <person name="Sasamoto S."/>
            <person name="Watanabe A."/>
            <person name="Iriguchi M."/>
            <person name="Kawashima K."/>
            <person name="Kimura T."/>
            <person name="Kishida Y."/>
            <person name="Kiyokawa C."/>
            <person name="Kohara M."/>
            <person name="Matsumoto M."/>
            <person name="Matsuno A."/>
            <person name="Nakazaki N."/>
            <person name="Shimpo S."/>
            <person name="Sugimoto M."/>
            <person name="Takeuchi C."/>
            <person name="Yamada M."/>
            <person name="Tabata S."/>
        </authorList>
    </citation>
    <scope>NUCLEOTIDE SEQUENCE [LARGE SCALE GENOMIC DNA]</scope>
    <source>
        <strain evidence="8">IAM M-273 / NIES-2133 / BP-1</strain>
    </source>
</reference>
<organism evidence="7 8">
    <name type="scientific">Thermosynechococcus vestitus (strain NIES-2133 / IAM M-273 / BP-1)</name>
    <dbReference type="NCBI Taxonomy" id="197221"/>
    <lineage>
        <taxon>Bacteria</taxon>
        <taxon>Bacillati</taxon>
        <taxon>Cyanobacteriota</taxon>
        <taxon>Cyanophyceae</taxon>
        <taxon>Acaryochloridales</taxon>
        <taxon>Thermosynechococcaceae</taxon>
        <taxon>Thermosynechococcus</taxon>
    </lineage>
</organism>
<feature type="transmembrane region" description="Helical" evidence="6">
    <location>
        <begin position="297"/>
        <end position="315"/>
    </location>
</feature>
<dbReference type="KEGG" id="tel:tlr0012"/>
<comment type="subcellular location">
    <subcellularLocation>
        <location evidence="1">Cell membrane</location>
        <topology evidence="1">Multi-pass membrane protein</topology>
    </subcellularLocation>
</comment>
<proteinExistence type="predicted"/>
<dbReference type="EnsemblBacteria" id="BAC07565">
    <property type="protein sequence ID" value="BAC07565"/>
    <property type="gene ID" value="BAC07565"/>
</dbReference>
<dbReference type="AlphaFoldDB" id="Q8DMU9"/>
<feature type="transmembrane region" description="Helical" evidence="6">
    <location>
        <begin position="352"/>
        <end position="374"/>
    </location>
</feature>
<accession>Q8DMU9</accession>
<dbReference type="InterPro" id="IPR005495">
    <property type="entry name" value="LptG/LptF_permease"/>
</dbReference>
<feature type="transmembrane region" description="Helical" evidence="6">
    <location>
        <begin position="327"/>
        <end position="346"/>
    </location>
</feature>
<keyword evidence="2" id="KW-1003">Cell membrane</keyword>
<dbReference type="PANTHER" id="PTHR33529">
    <property type="entry name" value="SLR0882 PROTEIN-RELATED"/>
    <property type="match status" value="1"/>
</dbReference>
<dbReference type="eggNOG" id="COG0795">
    <property type="taxonomic scope" value="Bacteria"/>
</dbReference>
<keyword evidence="8" id="KW-1185">Reference proteome</keyword>
<name>Q8DMU9_THEVB</name>
<evidence type="ECO:0000313" key="8">
    <source>
        <dbReference type="Proteomes" id="UP000000440"/>
    </source>
</evidence>
<keyword evidence="4 6" id="KW-1133">Transmembrane helix</keyword>
<protein>
    <submittedName>
        <fullName evidence="7">Tlr0012 protein</fullName>
    </submittedName>
</protein>
<keyword evidence="3 6" id="KW-0812">Transmembrane</keyword>
<sequence>MLAIAHSLEKLPWPPRFSLLDRYILREMIRPFVFGFGIFTAIAAVIGTVFYLIRNMVEHHLGLLSAIQVFFLRLPTFAVLGIPMAMLFGALLSYSQLSRRSELIACKSCGVSPVRLVRPALLAGFCALLCTFALNELVAPPLAYRAIKTLEVAIHRPQPTFQTRNIFYRRFGDGHLRQLFFAHRFDGKVMGQVTVLNFEQGELREIITAQEAQWQGSAWLFRQGTYHHLRGDRDYDVAEIFSERRFAYPRTPLDLAMETRVPEFMTSREIYRYLQILAESGDAKRLRQWRVQLQEKLSLPFLCLSFAVIGAVLGISSPRQGQGRAFGLSVAIIFGYYVAAFIFTAFGEGGAVHPIVASWLPKGIVSAIALGMLYDANRH</sequence>
<dbReference type="GO" id="GO:0015920">
    <property type="term" value="P:lipopolysaccharide transport"/>
    <property type="evidence" value="ECO:0007669"/>
    <property type="project" value="TreeGrafter"/>
</dbReference>
<dbReference type="EMBL" id="BA000039">
    <property type="protein sequence ID" value="BAC07565.1"/>
    <property type="molecule type" value="Genomic_DNA"/>
</dbReference>
<evidence type="ECO:0000313" key="7">
    <source>
        <dbReference type="EMBL" id="BAC07565.1"/>
    </source>
</evidence>
<dbReference type="Proteomes" id="UP000000440">
    <property type="component" value="Chromosome"/>
</dbReference>